<dbReference type="SMART" id="SM00856">
    <property type="entry name" value="PMEI"/>
    <property type="match status" value="1"/>
</dbReference>
<proteinExistence type="predicted"/>
<dbReference type="InterPro" id="IPR006501">
    <property type="entry name" value="Pectinesterase_inhib_dom"/>
</dbReference>
<dbReference type="InterPro" id="IPR035513">
    <property type="entry name" value="Invertase/methylesterase_inhib"/>
</dbReference>
<evidence type="ECO:0000313" key="4">
    <source>
        <dbReference type="Proteomes" id="UP000525078"/>
    </source>
</evidence>
<gene>
    <name evidence="3" type="ORF">F8388_020515</name>
</gene>
<keyword evidence="1" id="KW-0732">Signal</keyword>
<dbReference type="Gene3D" id="1.20.140.40">
    <property type="entry name" value="Invertase/pectin methylesterase inhibitor family protein"/>
    <property type="match status" value="1"/>
</dbReference>
<dbReference type="EMBL" id="JAATIP010000179">
    <property type="protein sequence ID" value="KAF4362999.1"/>
    <property type="molecule type" value="Genomic_DNA"/>
</dbReference>
<evidence type="ECO:0000259" key="2">
    <source>
        <dbReference type="SMART" id="SM00856"/>
    </source>
</evidence>
<evidence type="ECO:0000256" key="1">
    <source>
        <dbReference type="SAM" id="SignalP"/>
    </source>
</evidence>
<feature type="chain" id="PRO_5029869127" description="Pectinesterase inhibitor domain-containing protein" evidence="1">
    <location>
        <begin position="25"/>
        <end position="224"/>
    </location>
</feature>
<sequence>MESSTTFLLTALILISSYTHSTSAARYPTSKINTEFIRTSCLATHIPNFVIAHSRATQTQSKRALTSLLARPSRDCVEELSDSVDELKRSMGEMSKCCFDGMRVRGSDGFGGNDMKWNLKTVVRGKIVNVAQLTSNALALINKYALIHGYALFWANLKLMASLASQGDSSVNNPRNQVVDAPPSALATPLPVVIPIVRAHDPDEFLFTQDHVCPVSCRSSRSQP</sequence>
<dbReference type="SUPFAM" id="SSF101148">
    <property type="entry name" value="Plant invertase/pectin methylesterase inhibitor"/>
    <property type="match status" value="1"/>
</dbReference>
<comment type="caution">
    <text evidence="3">The sequence shown here is derived from an EMBL/GenBank/DDBJ whole genome shotgun (WGS) entry which is preliminary data.</text>
</comment>
<dbReference type="Proteomes" id="UP000525078">
    <property type="component" value="Unassembled WGS sequence"/>
</dbReference>
<dbReference type="AlphaFoldDB" id="A0A7J6EZC8"/>
<feature type="signal peptide" evidence="1">
    <location>
        <begin position="1"/>
        <end position="24"/>
    </location>
</feature>
<evidence type="ECO:0000313" key="3">
    <source>
        <dbReference type="EMBL" id="KAF4362999.1"/>
    </source>
</evidence>
<name>A0A7J6EZC8_CANSA</name>
<organism evidence="3 4">
    <name type="scientific">Cannabis sativa</name>
    <name type="common">Hemp</name>
    <name type="synonym">Marijuana</name>
    <dbReference type="NCBI Taxonomy" id="3483"/>
    <lineage>
        <taxon>Eukaryota</taxon>
        <taxon>Viridiplantae</taxon>
        <taxon>Streptophyta</taxon>
        <taxon>Embryophyta</taxon>
        <taxon>Tracheophyta</taxon>
        <taxon>Spermatophyta</taxon>
        <taxon>Magnoliopsida</taxon>
        <taxon>eudicotyledons</taxon>
        <taxon>Gunneridae</taxon>
        <taxon>Pentapetalae</taxon>
        <taxon>rosids</taxon>
        <taxon>fabids</taxon>
        <taxon>Rosales</taxon>
        <taxon>Cannabaceae</taxon>
        <taxon>Cannabis</taxon>
    </lineage>
</organism>
<dbReference type="GO" id="GO:0004857">
    <property type="term" value="F:enzyme inhibitor activity"/>
    <property type="evidence" value="ECO:0007669"/>
    <property type="project" value="InterPro"/>
</dbReference>
<feature type="domain" description="Pectinesterase inhibitor" evidence="2">
    <location>
        <begin position="32"/>
        <end position="140"/>
    </location>
</feature>
<accession>A0A7J6EZC8</accession>
<reference evidence="3 4" key="1">
    <citation type="journal article" date="2020" name="bioRxiv">
        <title>Sequence and annotation of 42 cannabis genomes reveals extensive copy number variation in cannabinoid synthesis and pathogen resistance genes.</title>
        <authorList>
            <person name="Mckernan K.J."/>
            <person name="Helbert Y."/>
            <person name="Kane L.T."/>
            <person name="Ebling H."/>
            <person name="Zhang L."/>
            <person name="Liu B."/>
            <person name="Eaton Z."/>
            <person name="Mclaughlin S."/>
            <person name="Kingan S."/>
            <person name="Baybayan P."/>
            <person name="Concepcion G."/>
            <person name="Jordan M."/>
            <person name="Riva A."/>
            <person name="Barbazuk W."/>
            <person name="Harkins T."/>
        </authorList>
    </citation>
    <scope>NUCLEOTIDE SEQUENCE [LARGE SCALE GENOMIC DNA]</scope>
    <source>
        <strain evidence="4">cv. Jamaican Lion 4</strain>
        <tissue evidence="3">Leaf</tissue>
    </source>
</reference>
<protein>
    <recommendedName>
        <fullName evidence="2">Pectinesterase inhibitor domain-containing protein</fullName>
    </recommendedName>
</protein>